<organism evidence="1">
    <name type="scientific">marine metagenome</name>
    <dbReference type="NCBI Taxonomy" id="408172"/>
    <lineage>
        <taxon>unclassified sequences</taxon>
        <taxon>metagenomes</taxon>
        <taxon>ecological metagenomes</taxon>
    </lineage>
</organism>
<name>A0A382NB88_9ZZZZ</name>
<gene>
    <name evidence="1" type="ORF">METZ01_LOCUS311253</name>
</gene>
<dbReference type="AlphaFoldDB" id="A0A382NB88"/>
<dbReference type="EMBL" id="UINC01099265">
    <property type="protein sequence ID" value="SVC58399.1"/>
    <property type="molecule type" value="Genomic_DNA"/>
</dbReference>
<evidence type="ECO:0000313" key="1">
    <source>
        <dbReference type="EMBL" id="SVC58399.1"/>
    </source>
</evidence>
<reference evidence="1" key="1">
    <citation type="submission" date="2018-05" db="EMBL/GenBank/DDBJ databases">
        <authorList>
            <person name="Lanie J.A."/>
            <person name="Ng W.-L."/>
            <person name="Kazmierczak K.M."/>
            <person name="Andrzejewski T.M."/>
            <person name="Davidsen T.M."/>
            <person name="Wayne K.J."/>
            <person name="Tettelin H."/>
            <person name="Glass J.I."/>
            <person name="Rusch D."/>
            <person name="Podicherti R."/>
            <person name="Tsui H.-C.T."/>
            <person name="Winkler M.E."/>
        </authorList>
    </citation>
    <scope>NUCLEOTIDE SEQUENCE</scope>
</reference>
<sequence>MHGRKLLTTVIPIASSMTLLGGTLKKREMVDRVTGQ</sequence>
<accession>A0A382NB88</accession>
<protein>
    <submittedName>
        <fullName evidence="1">Uncharacterized protein</fullName>
    </submittedName>
</protein>
<proteinExistence type="predicted"/>